<organism evidence="1 2">
    <name type="scientific">Streptomyces xanthii</name>
    <dbReference type="NCBI Taxonomy" id="2768069"/>
    <lineage>
        <taxon>Bacteria</taxon>
        <taxon>Bacillati</taxon>
        <taxon>Actinomycetota</taxon>
        <taxon>Actinomycetes</taxon>
        <taxon>Kitasatosporales</taxon>
        <taxon>Streptomycetaceae</taxon>
        <taxon>Streptomyces</taxon>
    </lineage>
</organism>
<reference evidence="1 2" key="1">
    <citation type="submission" date="2020-09" db="EMBL/GenBank/DDBJ databases">
        <title>A novel species.</title>
        <authorList>
            <person name="Gao J."/>
        </authorList>
    </citation>
    <scope>NUCLEOTIDE SEQUENCE [LARGE SCALE GENOMIC DNA]</scope>
    <source>
        <strain evidence="1 2">CRXT-Y-14</strain>
    </source>
</reference>
<dbReference type="EMBL" id="CP061281">
    <property type="protein sequence ID" value="QNS06188.1"/>
    <property type="molecule type" value="Genomic_DNA"/>
</dbReference>
<dbReference type="RefSeq" id="WP_188338872.1">
    <property type="nucleotide sequence ID" value="NZ_CP061281.1"/>
</dbReference>
<sequence length="175" mass="18832">MNGGGWPTAELDPVRRLKVIAGASGRPVYAERRFAFPVEQVWAVASDLEHELPLLVSGLRSFAVTPVGEREGAAGAAAGDRFEGRAVSALGHRERFDIVLRPGWCLMQSAVLGSGMAARADGDDGCLFAFYSSLRLPGGQLADRVRAPWSARRAERMLDRLAARVSARSAPTRTE</sequence>
<dbReference type="KEGG" id="sxn:IAG42_23155"/>
<evidence type="ECO:0008006" key="3">
    <source>
        <dbReference type="Google" id="ProtNLM"/>
    </source>
</evidence>
<gene>
    <name evidence="1" type="ORF">IAG42_23155</name>
</gene>
<protein>
    <recommendedName>
        <fullName evidence="3">SRPBCC family protein</fullName>
    </recommendedName>
</protein>
<accession>A0A7H1BBT3</accession>
<dbReference type="AlphaFoldDB" id="A0A7H1BBT3"/>
<evidence type="ECO:0000313" key="1">
    <source>
        <dbReference type="EMBL" id="QNS06188.1"/>
    </source>
</evidence>
<evidence type="ECO:0000313" key="2">
    <source>
        <dbReference type="Proteomes" id="UP000516428"/>
    </source>
</evidence>
<proteinExistence type="predicted"/>
<dbReference type="SUPFAM" id="SSF55961">
    <property type="entry name" value="Bet v1-like"/>
    <property type="match status" value="1"/>
</dbReference>
<dbReference type="Proteomes" id="UP000516428">
    <property type="component" value="Chromosome"/>
</dbReference>
<keyword evidence="2" id="KW-1185">Reference proteome</keyword>
<name>A0A7H1BBT3_9ACTN</name>